<keyword evidence="4 10" id="KW-0378">Hydrolase</keyword>
<feature type="domain" description="Beta-lactamase-related" evidence="7">
    <location>
        <begin position="602"/>
        <end position="952"/>
    </location>
</feature>
<dbReference type="Gene3D" id="3.40.710.10">
    <property type="entry name" value="DD-peptidase/beta-lactamase superfamily"/>
    <property type="match status" value="1"/>
</dbReference>
<dbReference type="InterPro" id="IPR001764">
    <property type="entry name" value="Glyco_hydro_3_N"/>
</dbReference>
<dbReference type="GO" id="GO:0005975">
    <property type="term" value="P:carbohydrate metabolic process"/>
    <property type="evidence" value="ECO:0007669"/>
    <property type="project" value="InterPro"/>
</dbReference>
<keyword evidence="6" id="KW-0732">Signal</keyword>
<evidence type="ECO:0000256" key="6">
    <source>
        <dbReference type="SAM" id="SignalP"/>
    </source>
</evidence>
<dbReference type="Proteomes" id="UP001232063">
    <property type="component" value="Unassembled WGS sequence"/>
</dbReference>
<keyword evidence="5" id="KW-0326">Glycosidase</keyword>
<name>A0AAE3R9T1_9BACT</name>
<dbReference type="SUPFAM" id="SSF56601">
    <property type="entry name" value="beta-lactamase/transpeptidase-like"/>
    <property type="match status" value="1"/>
</dbReference>
<dbReference type="InterPro" id="IPR036881">
    <property type="entry name" value="Glyco_hydro_3_C_sf"/>
</dbReference>
<dbReference type="EC" id="3.2.1.52" evidence="3"/>
<evidence type="ECO:0000259" key="8">
    <source>
        <dbReference type="Pfam" id="PF00933"/>
    </source>
</evidence>
<dbReference type="SUPFAM" id="SSF52279">
    <property type="entry name" value="Beta-D-glucan exohydrolase, C-terminal domain"/>
    <property type="match status" value="1"/>
</dbReference>
<dbReference type="AlphaFoldDB" id="A0AAE3R9T1"/>
<dbReference type="Pfam" id="PF00933">
    <property type="entry name" value="Glyco_hydro_3"/>
    <property type="match status" value="1"/>
</dbReference>
<evidence type="ECO:0000256" key="5">
    <source>
        <dbReference type="ARBA" id="ARBA00023295"/>
    </source>
</evidence>
<evidence type="ECO:0000256" key="4">
    <source>
        <dbReference type="ARBA" id="ARBA00022801"/>
    </source>
</evidence>
<dbReference type="RefSeq" id="WP_314515049.1">
    <property type="nucleotide sequence ID" value="NZ_JASJOU010000010.1"/>
</dbReference>
<dbReference type="PANTHER" id="PTHR30480:SF13">
    <property type="entry name" value="BETA-HEXOSAMINIDASE"/>
    <property type="match status" value="1"/>
</dbReference>
<dbReference type="InterPro" id="IPR050226">
    <property type="entry name" value="NagZ_Beta-hexosaminidase"/>
</dbReference>
<comment type="caution">
    <text evidence="10">The sequence shown here is derived from an EMBL/GenBank/DDBJ whole genome shotgun (WGS) entry which is preliminary data.</text>
</comment>
<dbReference type="Gene3D" id="3.20.20.300">
    <property type="entry name" value="Glycoside hydrolase, family 3, N-terminal domain"/>
    <property type="match status" value="1"/>
</dbReference>
<dbReference type="Gene3D" id="3.40.50.1700">
    <property type="entry name" value="Glycoside hydrolase family 3 C-terminal domain"/>
    <property type="match status" value="1"/>
</dbReference>
<dbReference type="InterPro" id="IPR036962">
    <property type="entry name" value="Glyco_hydro_3_N_sf"/>
</dbReference>
<feature type="chain" id="PRO_5042246510" description="beta-N-acetylhexosaminidase" evidence="6">
    <location>
        <begin position="22"/>
        <end position="978"/>
    </location>
</feature>
<protein>
    <recommendedName>
        <fullName evidence="3">beta-N-acetylhexosaminidase</fullName>
        <ecNumber evidence="3">3.2.1.52</ecNumber>
    </recommendedName>
</protein>
<feature type="domain" description="Glycoside hydrolase family 3 N-terminal" evidence="8">
    <location>
        <begin position="44"/>
        <end position="358"/>
    </location>
</feature>
<evidence type="ECO:0000256" key="2">
    <source>
        <dbReference type="ARBA" id="ARBA00005336"/>
    </source>
</evidence>
<dbReference type="PANTHER" id="PTHR30480">
    <property type="entry name" value="BETA-HEXOSAMINIDASE-RELATED"/>
    <property type="match status" value="1"/>
</dbReference>
<dbReference type="GO" id="GO:0009254">
    <property type="term" value="P:peptidoglycan turnover"/>
    <property type="evidence" value="ECO:0007669"/>
    <property type="project" value="TreeGrafter"/>
</dbReference>
<reference evidence="10" key="1">
    <citation type="submission" date="2023-05" db="EMBL/GenBank/DDBJ databases">
        <authorList>
            <person name="Zhang X."/>
        </authorList>
    </citation>
    <scope>NUCLEOTIDE SEQUENCE</scope>
    <source>
        <strain evidence="10">BD1B2-1</strain>
    </source>
</reference>
<dbReference type="EMBL" id="JASJOU010000010">
    <property type="protein sequence ID" value="MDJ1504115.1"/>
    <property type="molecule type" value="Genomic_DNA"/>
</dbReference>
<dbReference type="InterPro" id="IPR002772">
    <property type="entry name" value="Glyco_hydro_3_C"/>
</dbReference>
<feature type="domain" description="Glycoside hydrolase family 3 C-terminal" evidence="9">
    <location>
        <begin position="398"/>
        <end position="557"/>
    </location>
</feature>
<dbReference type="Pfam" id="PF01915">
    <property type="entry name" value="Glyco_hydro_3_C"/>
    <property type="match status" value="1"/>
</dbReference>
<dbReference type="InterPro" id="IPR001466">
    <property type="entry name" value="Beta-lactam-related"/>
</dbReference>
<keyword evidence="11" id="KW-1185">Reference proteome</keyword>
<gene>
    <name evidence="10" type="ORF">QNI22_25865</name>
</gene>
<organism evidence="10 11">
    <name type="scientific">Xanthocytophaga agilis</name>
    <dbReference type="NCBI Taxonomy" id="3048010"/>
    <lineage>
        <taxon>Bacteria</taxon>
        <taxon>Pseudomonadati</taxon>
        <taxon>Bacteroidota</taxon>
        <taxon>Cytophagia</taxon>
        <taxon>Cytophagales</taxon>
        <taxon>Rhodocytophagaceae</taxon>
        <taxon>Xanthocytophaga</taxon>
    </lineage>
</organism>
<dbReference type="Pfam" id="PF00144">
    <property type="entry name" value="Beta-lactamase"/>
    <property type="match status" value="1"/>
</dbReference>
<evidence type="ECO:0000256" key="1">
    <source>
        <dbReference type="ARBA" id="ARBA00001231"/>
    </source>
</evidence>
<evidence type="ECO:0000259" key="9">
    <source>
        <dbReference type="Pfam" id="PF01915"/>
    </source>
</evidence>
<dbReference type="InterPro" id="IPR012338">
    <property type="entry name" value="Beta-lactam/transpept-like"/>
</dbReference>
<evidence type="ECO:0000313" key="11">
    <source>
        <dbReference type="Proteomes" id="UP001232063"/>
    </source>
</evidence>
<accession>A0AAE3R9T1</accession>
<comment type="catalytic activity">
    <reaction evidence="1">
        <text>Hydrolysis of terminal non-reducing N-acetyl-D-hexosamine residues in N-acetyl-beta-D-hexosaminides.</text>
        <dbReference type="EC" id="3.2.1.52"/>
    </reaction>
</comment>
<evidence type="ECO:0000259" key="7">
    <source>
        <dbReference type="Pfam" id="PF00144"/>
    </source>
</evidence>
<proteinExistence type="inferred from homology"/>
<comment type="similarity">
    <text evidence="2">Belongs to the glycosyl hydrolase 3 family.</text>
</comment>
<evidence type="ECO:0000313" key="10">
    <source>
        <dbReference type="EMBL" id="MDJ1504115.1"/>
    </source>
</evidence>
<dbReference type="GO" id="GO:0004563">
    <property type="term" value="F:beta-N-acetylhexosaminidase activity"/>
    <property type="evidence" value="ECO:0007669"/>
    <property type="project" value="UniProtKB-EC"/>
</dbReference>
<evidence type="ECO:0000256" key="3">
    <source>
        <dbReference type="ARBA" id="ARBA00012663"/>
    </source>
</evidence>
<dbReference type="InterPro" id="IPR017853">
    <property type="entry name" value="GH"/>
</dbReference>
<dbReference type="SUPFAM" id="SSF51445">
    <property type="entry name" value="(Trans)glycosidases"/>
    <property type="match status" value="1"/>
</dbReference>
<sequence length="978" mass="109740">MKKSILLFVAIVLQVSIATNAQNLPFSDYNQRWVDSVFQKLTPDERIAQLIMVAAYSNRDQAHIDAISELIRKQKIGGLVFFQGGPTRQVQQTNFYQSISKVPLLVAIDGEWGLGMRLDSTISYPYQMTLGAIQNDSLLYKMGVEVAMQCKRMGIHVNFAPVVDVNNNPNNPVINYRSFGENKENVARKSIAYMKGMQDNHILTTAKHFPGHGDTDADSHYDLPLIKKSRTQLDSLELYPFRKIIEAGIGGIMVAHLSIPSLDSTKNQPSTLSKPIISNLLKNELKFSGLAFTDAMNMKGVTKHYTPGMADAKAILAGNDVLEFTEDVPKAIEEIKKAIREKKITQAEIDARCRKVLAAKAWVGLDKWKSISLTNLSKDLNTPKAKLLNRQLTEAALTLLKNENTFLPLQKLDTLQIASVSVGAEKTTTFQRMLAKYTSVQHFVISKQATTADIKKVKDALAKFDLVVVGVHVPSVRPSKNYGITENMQKALTELSSINQKVIICHLGNAYTLPKFDFSKATAIVTTYQDNTIAQELAAQALFGAVSMSGKMPVSVSPVYPLNGGLGMNSIHRLKYTMPEEVGMNSELLERRIDSMANIALTQKATPGCQVLVAKNGKIIFHKTYGYLTYDNQRPTQEDDLYDLASVTKVTTSAPALMRLSDEGKFGLDKTLATYLPEYKNSNKKDIQFRDILTHQARLTAWIAFWKETVKDDGERNHKLFRTDSSKRFPVKIVDNLWLNRKYCKKIYKEINDSPLLPEKKYVYSDLSYYLYPRLVQLQTGKPFETYLKETFYLPIGATHLTYKPLRYYPIDQIVPTEYDSLFRKTLIHGTVHDEGAAMLDGLSGHAGLFGTANDVAKMMQMYLQMGEYGGQRFINEATLKEWTRYNDVSFSRRGIAFDKPDPKSPGLSAAAASSPESFGHSGFTGTFVWIDPKYQLVYVFMSNRVYPTRNNNKLGSLNIRTGVLQTIYEVIQKGEAK</sequence>
<feature type="signal peptide" evidence="6">
    <location>
        <begin position="1"/>
        <end position="21"/>
    </location>
</feature>